<dbReference type="OrthoDB" id="6532393at2"/>
<feature type="domain" description="Prolyl 4-hydroxylase alpha subunit Fe(2+) 2OG dioxygenase" evidence="1">
    <location>
        <begin position="129"/>
        <end position="243"/>
    </location>
</feature>
<evidence type="ECO:0000313" key="3">
    <source>
        <dbReference type="Proteomes" id="UP000026913"/>
    </source>
</evidence>
<dbReference type="AlphaFoldDB" id="A0A024EHZ5"/>
<dbReference type="InterPro" id="IPR044862">
    <property type="entry name" value="Pro_4_hyd_alph_FE2OG_OXY"/>
</dbReference>
<proteinExistence type="predicted"/>
<dbReference type="GeneID" id="46430935"/>
<evidence type="ECO:0000313" key="2">
    <source>
        <dbReference type="EMBL" id="AHZ72190.1"/>
    </source>
</evidence>
<organism evidence="2 3">
    <name type="scientific">Pseudomonas mandelii JR-1</name>
    <dbReference type="NCBI Taxonomy" id="1147786"/>
    <lineage>
        <taxon>Bacteria</taxon>
        <taxon>Pseudomonadati</taxon>
        <taxon>Pseudomonadota</taxon>
        <taxon>Gammaproteobacteria</taxon>
        <taxon>Pseudomonadales</taxon>
        <taxon>Pseudomonadaceae</taxon>
        <taxon>Pseudomonas</taxon>
    </lineage>
</organism>
<dbReference type="Proteomes" id="UP000026913">
    <property type="component" value="Chromosome"/>
</dbReference>
<evidence type="ECO:0000259" key="1">
    <source>
        <dbReference type="Pfam" id="PF13640"/>
    </source>
</evidence>
<dbReference type="HOGENOM" id="CLU_072365_0_0_6"/>
<reference evidence="2 3" key="1">
    <citation type="journal article" date="2012" name="J. Bacteriol.">
        <title>Genome sequence of cold-adapted Pseudomonas mandelii strain JR-1.</title>
        <authorList>
            <person name="Jang S.H."/>
            <person name="Kim J."/>
            <person name="Kim J."/>
            <person name="Hong S."/>
            <person name="Lee C."/>
        </authorList>
    </citation>
    <scope>NUCLEOTIDE SEQUENCE [LARGE SCALE GENOMIC DNA]</scope>
    <source>
        <strain evidence="2 3">JR-1</strain>
    </source>
</reference>
<protein>
    <recommendedName>
        <fullName evidence="1">Prolyl 4-hydroxylase alpha subunit Fe(2+) 2OG dioxygenase domain-containing protein</fullName>
    </recommendedName>
</protein>
<name>A0A024EHZ5_9PSED</name>
<dbReference type="Pfam" id="PF13640">
    <property type="entry name" value="2OG-FeII_Oxy_3"/>
    <property type="match status" value="1"/>
</dbReference>
<sequence length="256" mass="28551">MMLDVERLDETCIKKLANEEVLAIRVKGLLPQPLAIQIGDKILAPGFEGYINAPSIGRIGMAFYEAENQPLLIEDYFEHASRNIAELRKRCAPYSSPVDTLRCMLDESWPAGAHLENLYGRKMYVGLSRVVKPGVCFLAHHDIFAKDAPDSYQARSLEAQFACNVYLNMPSEGGALQMWDHDISPDQFDEMRGDSYGIDPALLGTPALEIRPEPGDFIMFNSRCMHSVTPGVADPRLSLSFFVGYRGNASPLTFWS</sequence>
<dbReference type="EMBL" id="CP005960">
    <property type="protein sequence ID" value="AHZ72190.1"/>
    <property type="molecule type" value="Genomic_DNA"/>
</dbReference>
<gene>
    <name evidence="2" type="ORF">OU5_5111</name>
</gene>
<accession>A0A024EHZ5</accession>
<dbReference type="RefSeq" id="WP_010457032.1">
    <property type="nucleotide sequence ID" value="NZ_CP005960.1"/>
</dbReference>
<dbReference type="KEGG" id="pman:OU5_5111"/>
<dbReference type="Gene3D" id="2.60.120.620">
    <property type="entry name" value="q2cbj1_9rhob like domain"/>
    <property type="match status" value="1"/>
</dbReference>